<sequence>MEVIIKVNSQTQGRDKIARLIQYFCRAAWSSYNENDFNNIENIKFFQSIESTLSLFRKLLRFGKGFEVLYSSIKTSHFNDLILKITVTISRIASGLFLLYDHLIWLSRAGFAKTIDLKSCMERSNRFWLISLAMNLCRDYYELLKIYNDYYRRNYQNIRHNSPSKVSRTIVLENKGLVVDTIKNTCDIFIPLNTLGYTKFSPMFIGLLGVTSSIAGLLPLLHNQYKF</sequence>
<proteinExistence type="evidence at transcript level"/>
<dbReference type="PANTHER" id="PTHR12652:SF50">
    <property type="entry name" value="PEROXIN 11"/>
    <property type="match status" value="1"/>
</dbReference>
<comment type="subcellular location">
    <subcellularLocation>
        <location evidence="4">Peroxisome membrane</location>
    </subcellularLocation>
</comment>
<feature type="transmembrane region" description="Helical" evidence="5">
    <location>
        <begin position="200"/>
        <end position="221"/>
    </location>
</feature>
<dbReference type="AlphaFoldDB" id="U5EKK5"/>
<evidence type="ECO:0000256" key="2">
    <source>
        <dbReference type="ARBA" id="ARBA00023136"/>
    </source>
</evidence>
<evidence type="ECO:0000256" key="5">
    <source>
        <dbReference type="SAM" id="Phobius"/>
    </source>
</evidence>
<dbReference type="Pfam" id="PF05648">
    <property type="entry name" value="PEX11"/>
    <property type="match status" value="1"/>
</dbReference>
<keyword evidence="5" id="KW-1133">Transmembrane helix</keyword>
<dbReference type="PANTHER" id="PTHR12652">
    <property type="entry name" value="PEROXISOMAL BIOGENESIS FACTOR 11"/>
    <property type="match status" value="1"/>
</dbReference>
<evidence type="ECO:0000256" key="3">
    <source>
        <dbReference type="ARBA" id="ARBA00023140"/>
    </source>
</evidence>
<name>U5EKK5_9DIPT</name>
<evidence type="ECO:0000313" key="6">
    <source>
        <dbReference type="EMBL" id="JAB58096.1"/>
    </source>
</evidence>
<dbReference type="GO" id="GO:0016559">
    <property type="term" value="P:peroxisome fission"/>
    <property type="evidence" value="ECO:0007669"/>
    <property type="project" value="InterPro"/>
</dbReference>
<dbReference type="InterPro" id="IPR008733">
    <property type="entry name" value="PEX11"/>
</dbReference>
<evidence type="ECO:0000256" key="1">
    <source>
        <dbReference type="ARBA" id="ARBA00022593"/>
    </source>
</evidence>
<dbReference type="GO" id="GO:0005778">
    <property type="term" value="C:peroxisomal membrane"/>
    <property type="evidence" value="ECO:0007669"/>
    <property type="project" value="UniProtKB-SubCell"/>
</dbReference>
<dbReference type="EMBL" id="GANO01001775">
    <property type="protein sequence ID" value="JAB58096.1"/>
    <property type="molecule type" value="mRNA"/>
</dbReference>
<accession>U5EKK5</accession>
<evidence type="ECO:0000256" key="4">
    <source>
        <dbReference type="ARBA" id="ARBA00046271"/>
    </source>
</evidence>
<reference evidence="6" key="1">
    <citation type="journal article" date="2014" name="Insect Biochem. Mol. Biol.">
        <title>An insight into the sialome of the frog biting fly, Corethrella appendiculata.</title>
        <authorList>
            <person name="Ribeiro J.M.C."/>
            <person name="Chagas A.C."/>
            <person name="Pham V.M."/>
            <person name="Lounibos L.P."/>
            <person name="Calvo E."/>
        </authorList>
    </citation>
    <scope>NUCLEOTIDE SEQUENCE</scope>
    <source>
        <tissue evidence="6">Salivary glands</tissue>
    </source>
</reference>
<protein>
    <submittedName>
        <fullName evidence="6">Putative peroxisomal bioproteinsis protein peroxin</fullName>
    </submittedName>
</protein>
<organism evidence="6">
    <name type="scientific">Corethrella appendiculata</name>
    <dbReference type="NCBI Taxonomy" id="1370023"/>
    <lineage>
        <taxon>Eukaryota</taxon>
        <taxon>Metazoa</taxon>
        <taxon>Ecdysozoa</taxon>
        <taxon>Arthropoda</taxon>
        <taxon>Hexapoda</taxon>
        <taxon>Insecta</taxon>
        <taxon>Pterygota</taxon>
        <taxon>Neoptera</taxon>
        <taxon>Endopterygota</taxon>
        <taxon>Diptera</taxon>
        <taxon>Nematocera</taxon>
        <taxon>Culicoidea</taxon>
        <taxon>Chaoboridae</taxon>
        <taxon>Corethrella</taxon>
    </lineage>
</organism>
<keyword evidence="1" id="KW-0962">Peroxisome biogenesis</keyword>
<keyword evidence="2 5" id="KW-0472">Membrane</keyword>
<keyword evidence="3" id="KW-0576">Peroxisome</keyword>
<keyword evidence="5" id="KW-0812">Transmembrane</keyword>